<comment type="caution">
    <text evidence="2">The sequence shown here is derived from an EMBL/GenBank/DDBJ whole genome shotgun (WGS) entry which is preliminary data.</text>
</comment>
<proteinExistence type="predicted"/>
<dbReference type="InterPro" id="IPR010982">
    <property type="entry name" value="Lambda_DNA-bd_dom_sf"/>
</dbReference>
<keyword evidence="1" id="KW-0472">Membrane</keyword>
<feature type="non-terminal residue" evidence="2">
    <location>
        <position position="270"/>
    </location>
</feature>
<gene>
    <name evidence="2" type="ORF">D6810_00530</name>
</gene>
<accession>A0A3M0Z1Q9</accession>
<keyword evidence="1" id="KW-0812">Transmembrane</keyword>
<evidence type="ECO:0000313" key="2">
    <source>
        <dbReference type="EMBL" id="RMD77607.1"/>
    </source>
</evidence>
<sequence>MYKVSKKISERRKELGISLDIVSHDTKLSKEYIMWVEEQNFSNFDKLSTALNTIKILGDYLGLNGSNLSKIVERDIKMSQLNNHKKIITKAKNLSKRSPKNFHKVYFKKLKTSLAVFIKILFSKFFISFLAVLGLSAFFVNLFINNTKPPVIFLYEPFETYLENSLSTSTTDTKRRFKGKLEGIGEIKINNKTIPQLPGGFFESEIFPLNQYENRFVFKTRNIFGLEKEIIFTIFRTDLYSLSENKNFVSIITNEFVRFLVVKVDNEIAY</sequence>
<reference evidence="2 3" key="1">
    <citation type="submission" date="2018-10" db="EMBL/GenBank/DDBJ databases">
        <title>Thermophilic Lithotrophy and Phototrophy in an Intertidal, Iron-rich, Geothermal Spring.</title>
        <authorList>
            <person name="Ward L.M."/>
            <person name="Idei A."/>
            <person name="Nakagawa M."/>
            <person name="Ueno Y."/>
            <person name="Fischer W."/>
            <person name="Mcglynn S.E."/>
        </authorList>
    </citation>
    <scope>NUCLEOTIDE SEQUENCE [LARGE SCALE GENOMIC DNA]</scope>
    <source>
        <strain evidence="2">J137</strain>
    </source>
</reference>
<protein>
    <submittedName>
        <fullName evidence="2">Uncharacterized protein</fullName>
    </submittedName>
</protein>
<feature type="transmembrane region" description="Helical" evidence="1">
    <location>
        <begin position="116"/>
        <end position="144"/>
    </location>
</feature>
<dbReference type="Gene3D" id="1.10.260.40">
    <property type="entry name" value="lambda repressor-like DNA-binding domains"/>
    <property type="match status" value="1"/>
</dbReference>
<dbReference type="EMBL" id="RFKV01000018">
    <property type="protein sequence ID" value="RMD77607.1"/>
    <property type="molecule type" value="Genomic_DNA"/>
</dbReference>
<organism evidence="2 3">
    <name type="scientific">Candidatus Dojkabacteria bacterium</name>
    <dbReference type="NCBI Taxonomy" id="2099670"/>
    <lineage>
        <taxon>Bacteria</taxon>
        <taxon>Candidatus Dojkabacteria</taxon>
    </lineage>
</organism>
<dbReference type="Proteomes" id="UP000269410">
    <property type="component" value="Unassembled WGS sequence"/>
</dbReference>
<evidence type="ECO:0000256" key="1">
    <source>
        <dbReference type="SAM" id="Phobius"/>
    </source>
</evidence>
<name>A0A3M0Z1Q9_9BACT</name>
<dbReference type="Pfam" id="PF13413">
    <property type="entry name" value="HTH_25"/>
    <property type="match status" value="1"/>
</dbReference>
<keyword evidence="1" id="KW-1133">Transmembrane helix</keyword>
<evidence type="ECO:0000313" key="3">
    <source>
        <dbReference type="Proteomes" id="UP000269410"/>
    </source>
</evidence>
<dbReference type="AlphaFoldDB" id="A0A3M0Z1Q9"/>
<dbReference type="GO" id="GO:0003677">
    <property type="term" value="F:DNA binding"/>
    <property type="evidence" value="ECO:0007669"/>
    <property type="project" value="InterPro"/>
</dbReference>